<evidence type="ECO:0000313" key="11">
    <source>
        <dbReference type="EMBL" id="MBB6040980.1"/>
    </source>
</evidence>
<dbReference type="GO" id="GO:0008270">
    <property type="term" value="F:zinc ion binding"/>
    <property type="evidence" value="ECO:0007669"/>
    <property type="project" value="InterPro"/>
</dbReference>
<evidence type="ECO:0000256" key="1">
    <source>
        <dbReference type="ARBA" id="ARBA00001947"/>
    </source>
</evidence>
<accession>A0A7W9SGH6</accession>
<dbReference type="GeneID" id="85014504"/>
<evidence type="ECO:0000256" key="3">
    <source>
        <dbReference type="ARBA" id="ARBA00022438"/>
    </source>
</evidence>
<dbReference type="EC" id="3.4.11.-" evidence="10"/>
<name>A0A7W9SGH6_9FIRM</name>
<dbReference type="GO" id="GO:0004177">
    <property type="term" value="F:aminopeptidase activity"/>
    <property type="evidence" value="ECO:0007669"/>
    <property type="project" value="UniProtKB-KW"/>
</dbReference>
<evidence type="ECO:0000256" key="9">
    <source>
        <dbReference type="RuleBase" id="RU004386"/>
    </source>
</evidence>
<evidence type="ECO:0000256" key="8">
    <source>
        <dbReference type="ARBA" id="ARBA00023049"/>
    </source>
</evidence>
<evidence type="ECO:0000256" key="2">
    <source>
        <dbReference type="ARBA" id="ARBA00008290"/>
    </source>
</evidence>
<dbReference type="SUPFAM" id="SSF101821">
    <property type="entry name" value="Aminopeptidase/glucanase lid domain"/>
    <property type="match status" value="1"/>
</dbReference>
<dbReference type="RefSeq" id="WP_183683460.1">
    <property type="nucleotide sequence ID" value="NZ_CAUQIH010000036.1"/>
</dbReference>
<evidence type="ECO:0000256" key="6">
    <source>
        <dbReference type="ARBA" id="ARBA00022801"/>
    </source>
</evidence>
<proteinExistence type="inferred from homology"/>
<comment type="cofactor">
    <cofactor evidence="1 10">
        <name>Zn(2+)</name>
        <dbReference type="ChEBI" id="CHEBI:29105"/>
    </cofactor>
</comment>
<keyword evidence="3 9" id="KW-0031">Aminopeptidase</keyword>
<dbReference type="Proteomes" id="UP000522163">
    <property type="component" value="Unassembled WGS sequence"/>
</dbReference>
<comment type="caution">
    <text evidence="11">The sequence shown here is derived from an EMBL/GenBank/DDBJ whole genome shotgun (WGS) entry which is preliminary data.</text>
</comment>
<keyword evidence="4 9" id="KW-0645">Protease</keyword>
<dbReference type="InterPro" id="IPR023358">
    <property type="entry name" value="Peptidase_M18_dom2"/>
</dbReference>
<dbReference type="Pfam" id="PF02127">
    <property type="entry name" value="Peptidase_M18"/>
    <property type="match status" value="1"/>
</dbReference>
<keyword evidence="7 9" id="KW-0862">Zinc</keyword>
<evidence type="ECO:0000313" key="12">
    <source>
        <dbReference type="Proteomes" id="UP000522163"/>
    </source>
</evidence>
<dbReference type="Gene3D" id="2.30.250.10">
    <property type="entry name" value="Aminopeptidase i, Domain 2"/>
    <property type="match status" value="1"/>
</dbReference>
<dbReference type="AlphaFoldDB" id="A0A7W9SGH6"/>
<protein>
    <recommendedName>
        <fullName evidence="10">M18 family aminopeptidase</fullName>
        <ecNumber evidence="10">3.4.11.-</ecNumber>
    </recommendedName>
</protein>
<comment type="similarity">
    <text evidence="2 9">Belongs to the peptidase M18 family.</text>
</comment>
<evidence type="ECO:0000256" key="10">
    <source>
        <dbReference type="RuleBase" id="RU004387"/>
    </source>
</evidence>
<dbReference type="PANTHER" id="PTHR28570:SF2">
    <property type="entry name" value="M18 FAMILY AMINOPEPTIDASE 1-RELATED"/>
    <property type="match status" value="1"/>
</dbReference>
<dbReference type="GO" id="GO:0008237">
    <property type="term" value="F:metallopeptidase activity"/>
    <property type="evidence" value="ECO:0007669"/>
    <property type="project" value="UniProtKB-KW"/>
</dbReference>
<dbReference type="InterPro" id="IPR001948">
    <property type="entry name" value="Peptidase_M18"/>
</dbReference>
<organism evidence="11 12">
    <name type="scientific">Oribacterium sinus</name>
    <dbReference type="NCBI Taxonomy" id="237576"/>
    <lineage>
        <taxon>Bacteria</taxon>
        <taxon>Bacillati</taxon>
        <taxon>Bacillota</taxon>
        <taxon>Clostridia</taxon>
        <taxon>Lachnospirales</taxon>
        <taxon>Lachnospiraceae</taxon>
        <taxon>Oribacterium</taxon>
    </lineage>
</organism>
<dbReference type="SUPFAM" id="SSF53187">
    <property type="entry name" value="Zn-dependent exopeptidases"/>
    <property type="match status" value="1"/>
</dbReference>
<dbReference type="PANTHER" id="PTHR28570">
    <property type="entry name" value="ASPARTYL AMINOPEPTIDASE"/>
    <property type="match status" value="1"/>
</dbReference>
<dbReference type="EMBL" id="JACHHH010000004">
    <property type="protein sequence ID" value="MBB6040980.1"/>
    <property type="molecule type" value="Genomic_DNA"/>
</dbReference>
<keyword evidence="8 9" id="KW-0482">Metalloprotease</keyword>
<dbReference type="Gene3D" id="3.40.630.10">
    <property type="entry name" value="Zn peptidases"/>
    <property type="match status" value="1"/>
</dbReference>
<keyword evidence="6 9" id="KW-0378">Hydrolase</keyword>
<dbReference type="GO" id="GO:0005737">
    <property type="term" value="C:cytoplasm"/>
    <property type="evidence" value="ECO:0007669"/>
    <property type="project" value="UniProtKB-ARBA"/>
</dbReference>
<gene>
    <name evidence="11" type="ORF">HNQ46_000952</name>
</gene>
<reference evidence="11 12" key="1">
    <citation type="submission" date="2020-08" db="EMBL/GenBank/DDBJ databases">
        <title>Genomic Encyclopedia of Type Strains, Phase IV (KMG-IV): sequencing the most valuable type-strain genomes for metagenomic binning, comparative biology and taxonomic classification.</title>
        <authorList>
            <person name="Goeker M."/>
        </authorList>
    </citation>
    <scope>NUCLEOTIDE SEQUENCE [LARGE SCALE GENOMIC DNA]</scope>
    <source>
        <strain evidence="11 12">DSM 17245</strain>
    </source>
</reference>
<evidence type="ECO:0000256" key="7">
    <source>
        <dbReference type="ARBA" id="ARBA00022833"/>
    </source>
</evidence>
<evidence type="ECO:0000256" key="4">
    <source>
        <dbReference type="ARBA" id="ARBA00022670"/>
    </source>
</evidence>
<dbReference type="GO" id="GO:0006508">
    <property type="term" value="P:proteolysis"/>
    <property type="evidence" value="ECO:0007669"/>
    <property type="project" value="UniProtKB-KW"/>
</dbReference>
<dbReference type="NCBIfam" id="NF002600">
    <property type="entry name" value="PRK02256.1"/>
    <property type="match status" value="1"/>
</dbReference>
<dbReference type="PRINTS" id="PR00932">
    <property type="entry name" value="AMINO1PTASE"/>
</dbReference>
<keyword evidence="5 9" id="KW-0479">Metal-binding</keyword>
<evidence type="ECO:0000256" key="5">
    <source>
        <dbReference type="ARBA" id="ARBA00022723"/>
    </source>
</evidence>
<sequence length="464" mass="52344">MGKTEGQKLEEKLCFKPQHIAKERPEDLQKAMDFAEGYKTFLDRSKIERECVKYSEELAKKAGYKEFTRGVKYKTGDKLYFINRGKNIFLVTMGKKPLDQGIHFNIAHIDSPRIDLKPNPLYEQEELSYFKTHYYGGIKKYQWSTIPLALHGRVMFRDGKYVDFDLGEKEGDPILVITDLLPHLSKKQDDRKLSDGIRGEELNILLGSTPVDDKEVKEAFKLKILSILHEQYGMVEQDFMRAELTLVPAQKACDVGLDRSMVGAYGQDDKVCAYTALMAELECKTPEFTSLTALVDKEEIGSTGNTGMQSDALLHFVEDLAECEGERVRDILRNSICLSSDVNAAYDPTWADVYEKQNSCFFNHGPVLTKYTGSRGKGYSNDASAETMQKVIGYMEDAKVCWQVGELGKVDEGGGGTIAMYMGNMNVDTVDLGVAVLSMHAPFELTAKLDVYYTYKAFLAFNRE</sequence>